<proteinExistence type="predicted"/>
<comment type="caution">
    <text evidence="1">The sequence shown here is derived from an EMBL/GenBank/DDBJ whole genome shotgun (WGS) entry which is preliminary data.</text>
</comment>
<keyword evidence="2" id="KW-1185">Reference proteome</keyword>
<organism evidence="1 2">
    <name type="scientific">Lactobacillus kalixensis DSM 16043</name>
    <dbReference type="NCBI Taxonomy" id="1423763"/>
    <lineage>
        <taxon>Bacteria</taxon>
        <taxon>Bacillati</taxon>
        <taxon>Bacillota</taxon>
        <taxon>Bacilli</taxon>
        <taxon>Lactobacillales</taxon>
        <taxon>Lactobacillaceae</taxon>
        <taxon>Lactobacillus</taxon>
    </lineage>
</organism>
<name>A0A0R1U487_9LACO</name>
<dbReference type="Proteomes" id="UP000051036">
    <property type="component" value="Unassembled WGS sequence"/>
</dbReference>
<evidence type="ECO:0000313" key="2">
    <source>
        <dbReference type="Proteomes" id="UP000051036"/>
    </source>
</evidence>
<gene>
    <name evidence="1" type="ORF">FC46_GL001622</name>
</gene>
<dbReference type="RefSeq" id="WP_157046825.1">
    <property type="nucleotide sequence ID" value="NZ_AZFM01000053.1"/>
</dbReference>
<sequence length="155" mass="17925">MKVLRDYAMHTSIPMTQAEITTKINYKAKPQNTIASTLSIFINANEMDLHSLSKFDKSVISNWENNKLNIVPEIKDAWRNTKIFSKNVFTNYLDKYLCDNLCDLVKSDRNLWEHTLIPRSATGITYQPKNSFPQDSIIMDHDALSFCIQCILDMD</sequence>
<dbReference type="EMBL" id="AZFM01000053">
    <property type="protein sequence ID" value="KRL88060.1"/>
    <property type="molecule type" value="Genomic_DNA"/>
</dbReference>
<dbReference type="AlphaFoldDB" id="A0A0R1U487"/>
<protein>
    <submittedName>
        <fullName evidence="1">Uncharacterized protein</fullName>
    </submittedName>
</protein>
<evidence type="ECO:0000313" key="1">
    <source>
        <dbReference type="EMBL" id="KRL88060.1"/>
    </source>
</evidence>
<reference evidence="1 2" key="1">
    <citation type="journal article" date="2015" name="Genome Announc.">
        <title>Expanding the biotechnology potential of lactobacilli through comparative genomics of 213 strains and associated genera.</title>
        <authorList>
            <person name="Sun Z."/>
            <person name="Harris H.M."/>
            <person name="McCann A."/>
            <person name="Guo C."/>
            <person name="Argimon S."/>
            <person name="Zhang W."/>
            <person name="Yang X."/>
            <person name="Jeffery I.B."/>
            <person name="Cooney J.C."/>
            <person name="Kagawa T.F."/>
            <person name="Liu W."/>
            <person name="Song Y."/>
            <person name="Salvetti E."/>
            <person name="Wrobel A."/>
            <person name="Rasinkangas P."/>
            <person name="Parkhill J."/>
            <person name="Rea M.C."/>
            <person name="O'Sullivan O."/>
            <person name="Ritari J."/>
            <person name="Douillard F.P."/>
            <person name="Paul Ross R."/>
            <person name="Yang R."/>
            <person name="Briner A.E."/>
            <person name="Felis G.E."/>
            <person name="de Vos W.M."/>
            <person name="Barrangou R."/>
            <person name="Klaenhammer T.R."/>
            <person name="Caufield P.W."/>
            <person name="Cui Y."/>
            <person name="Zhang H."/>
            <person name="O'Toole P.W."/>
        </authorList>
    </citation>
    <scope>NUCLEOTIDE SEQUENCE [LARGE SCALE GENOMIC DNA]</scope>
    <source>
        <strain evidence="1 2">DSM 16043</strain>
    </source>
</reference>
<accession>A0A0R1U487</accession>
<dbReference type="PATRIC" id="fig|1423763.3.peg.1647"/>